<evidence type="ECO:0000313" key="1">
    <source>
        <dbReference type="EMBL" id="AGA91047.1"/>
    </source>
</evidence>
<dbReference type="AlphaFoldDB" id="L0GYY8"/>
<gene>
    <name evidence="1" type="ORF">Thimo_2304</name>
</gene>
<dbReference type="HOGENOM" id="CLU_685012_0_0_6"/>
<keyword evidence="2" id="KW-1185">Reference proteome</keyword>
<evidence type="ECO:0000313" key="2">
    <source>
        <dbReference type="Proteomes" id="UP000010816"/>
    </source>
</evidence>
<dbReference type="KEGG" id="tmb:Thimo_2304"/>
<dbReference type="eggNOG" id="ENOG502ZATP">
    <property type="taxonomic scope" value="Bacteria"/>
</dbReference>
<dbReference type="EMBL" id="CP003051">
    <property type="protein sequence ID" value="AGA91047.1"/>
    <property type="molecule type" value="Genomic_DNA"/>
</dbReference>
<name>L0GYY8_9GAMM</name>
<proteinExistence type="predicted"/>
<dbReference type="OrthoDB" id="2971754at2"/>
<reference evidence="1 2" key="1">
    <citation type="submission" date="2011-09" db="EMBL/GenBank/DDBJ databases">
        <title>Complete sequence of chromosome of Thioflavicoccus mobilis 8321.</title>
        <authorList>
            <consortium name="US DOE Joint Genome Institute"/>
            <person name="Lucas S."/>
            <person name="Han J."/>
            <person name="Lapidus A."/>
            <person name="Cheng J.-F."/>
            <person name="Goodwin L."/>
            <person name="Pitluck S."/>
            <person name="Peters L."/>
            <person name="Ovchinnikova G."/>
            <person name="Lu M."/>
            <person name="Detter J.C."/>
            <person name="Han C."/>
            <person name="Tapia R."/>
            <person name="Land M."/>
            <person name="Hauser L."/>
            <person name="Kyrpides N."/>
            <person name="Ivanova N."/>
            <person name="Pagani I."/>
            <person name="Vogl K."/>
            <person name="Liu Z."/>
            <person name="Imhoff J."/>
            <person name="Thiel V."/>
            <person name="Frigaard N.-U."/>
            <person name="Bryant D."/>
            <person name="Woyke T."/>
        </authorList>
    </citation>
    <scope>NUCLEOTIDE SEQUENCE [LARGE SCALE GENOMIC DNA]</scope>
    <source>
        <strain evidence="1 2">8321</strain>
    </source>
</reference>
<dbReference type="STRING" id="765912.Thimo_2304"/>
<accession>L0GYY8</accession>
<dbReference type="RefSeq" id="WP_015281182.1">
    <property type="nucleotide sequence ID" value="NC_019940.1"/>
</dbReference>
<sequence>MTLLAQCGYGRGGKIEQGLNDGVIHGVIMSPRDERRERLEQDIGNWGNSHPNALVMFDPQFYAATLNNPRDGHLSEFDYYNNNSGLGRTYFSGTRIQGYVKECLDYQHQTFGRNLAYLISPTILFDAFRDSWSQIALNMAVESADYHSNLNSPQPLLISLVISETAFQTMDAVEEFLDALTEIDTQGFYIILRRNSASVQNAMESAPFGRFMYFCHVLTTINEYDVIVGYTDWHSFLLEAAGVTHAATGWYQNLRQFSLARFQPSSGGRRPRKRYSSVPLMSCPLINPELQDIYMANLLPRALSGSSHDARLRNGPASGEANWSDEISCLAHWYSLNALSKRLSVLPTQSGRIQEAERLMQNALTLYTQLASQNVSFDPSTGPDHIREWQDSLQEFRGLAGL</sequence>
<organism evidence="1 2">
    <name type="scientific">Thioflavicoccus mobilis 8321</name>
    <dbReference type="NCBI Taxonomy" id="765912"/>
    <lineage>
        <taxon>Bacteria</taxon>
        <taxon>Pseudomonadati</taxon>
        <taxon>Pseudomonadota</taxon>
        <taxon>Gammaproteobacteria</taxon>
        <taxon>Chromatiales</taxon>
        <taxon>Chromatiaceae</taxon>
        <taxon>Thioflavicoccus</taxon>
    </lineage>
</organism>
<dbReference type="Proteomes" id="UP000010816">
    <property type="component" value="Chromosome"/>
</dbReference>
<protein>
    <submittedName>
        <fullName evidence="1">Uncharacterized protein</fullName>
    </submittedName>
</protein>